<dbReference type="CDD" id="cd03221">
    <property type="entry name" value="ABCF_EF-3"/>
    <property type="match status" value="1"/>
</dbReference>
<keyword evidence="4" id="KW-0732">Signal</keyword>
<dbReference type="PROSITE" id="PS00211">
    <property type="entry name" value="ABC_TRANSPORTER_1"/>
    <property type="match status" value="2"/>
</dbReference>
<dbReference type="Pfam" id="PF12848">
    <property type="entry name" value="ABC_tran_Xtn"/>
    <property type="match status" value="1"/>
</dbReference>
<proteinExistence type="predicted"/>
<dbReference type="SMART" id="SM00382">
    <property type="entry name" value="AAA"/>
    <property type="match status" value="2"/>
</dbReference>
<dbReference type="InterPro" id="IPR003439">
    <property type="entry name" value="ABC_transporter-like_ATP-bd"/>
</dbReference>
<dbReference type="Gene3D" id="3.40.50.300">
    <property type="entry name" value="P-loop containing nucleotide triphosphate hydrolases"/>
    <property type="match status" value="2"/>
</dbReference>
<dbReference type="PANTHER" id="PTHR42855:SF2">
    <property type="entry name" value="DRUG RESISTANCE ABC TRANSPORTER,ATP-BINDING PROTEIN"/>
    <property type="match status" value="1"/>
</dbReference>
<feature type="coiled-coil region" evidence="3">
    <location>
        <begin position="653"/>
        <end position="704"/>
    </location>
</feature>
<evidence type="ECO:0000256" key="1">
    <source>
        <dbReference type="ARBA" id="ARBA00022741"/>
    </source>
</evidence>
<accession>A0ABD3PWY1</accession>
<keyword evidence="2" id="KW-0067">ATP-binding</keyword>
<dbReference type="FunFam" id="3.40.50.300:FF:000011">
    <property type="entry name" value="Putative ABC transporter ATP-binding component"/>
    <property type="match status" value="1"/>
</dbReference>
<dbReference type="PROSITE" id="PS50893">
    <property type="entry name" value="ABC_TRANSPORTER_2"/>
    <property type="match status" value="2"/>
</dbReference>
<dbReference type="InterPro" id="IPR027417">
    <property type="entry name" value="P-loop_NTPase"/>
</dbReference>
<evidence type="ECO:0000256" key="3">
    <source>
        <dbReference type="SAM" id="Coils"/>
    </source>
</evidence>
<comment type="caution">
    <text evidence="6">The sequence shown here is derived from an EMBL/GenBank/DDBJ whole genome shotgun (WGS) entry which is preliminary data.</text>
</comment>
<evidence type="ECO:0000313" key="7">
    <source>
        <dbReference type="Proteomes" id="UP001516023"/>
    </source>
</evidence>
<dbReference type="EMBL" id="JABMIG020000105">
    <property type="protein sequence ID" value="KAL3792104.1"/>
    <property type="molecule type" value="Genomic_DNA"/>
</dbReference>
<dbReference type="SUPFAM" id="SSF52540">
    <property type="entry name" value="P-loop containing nucleoside triphosphate hydrolases"/>
    <property type="match status" value="2"/>
</dbReference>
<dbReference type="PANTHER" id="PTHR42855">
    <property type="entry name" value="ABC TRANSPORTER ATP-BINDING SUBUNIT"/>
    <property type="match status" value="1"/>
</dbReference>
<dbReference type="Pfam" id="PF16326">
    <property type="entry name" value="ABC_tran_CTD"/>
    <property type="match status" value="1"/>
</dbReference>
<evidence type="ECO:0000313" key="6">
    <source>
        <dbReference type="EMBL" id="KAL3792104.1"/>
    </source>
</evidence>
<keyword evidence="3" id="KW-0175">Coiled coil</keyword>
<dbReference type="Gene3D" id="1.10.287.380">
    <property type="entry name" value="Valyl-tRNA synthetase, C-terminal domain"/>
    <property type="match status" value="1"/>
</dbReference>
<dbReference type="Pfam" id="PF00005">
    <property type="entry name" value="ABC_tran"/>
    <property type="match status" value="2"/>
</dbReference>
<feature type="domain" description="ABC transporter" evidence="5">
    <location>
        <begin position="395"/>
        <end position="621"/>
    </location>
</feature>
<name>A0ABD3PWY1_9STRA</name>
<dbReference type="InterPro" id="IPR003593">
    <property type="entry name" value="AAA+_ATPase"/>
</dbReference>
<feature type="domain" description="ABC transporter" evidence="5">
    <location>
        <begin position="64"/>
        <end position="318"/>
    </location>
</feature>
<feature type="signal peptide" evidence="4">
    <location>
        <begin position="1"/>
        <end position="24"/>
    </location>
</feature>
<sequence>MKMLGVFNSVLFSSLIVFPLRSDGFHNVFPWPSHCHSQRGAGASSLSSATALGVTRGDTRGATLLFTDLNISTGSGIQILRDINFRVDPKERWGIVGPNGCGKSTLLGAITGSVRIDEGKALVASKVKVGYLKQTAVSGSTKTVREEAASEMNIINDARENMRCLENLIAEGNTSEETLNELGKAQERFANAGGWTQDQDVDLVLKGLGFQPADSDRKCSEFSGGWQMRIALARLLLSQPDLLLLDEPSNHLDSSARNWLATYLSNYQGSILLVSHDVTLLSKSVNSIAEVSGKTLIQYISCNYDKYLAEKEFRAKTAIAEYEHNIKEAARLQEFVDKFGASATKASSAQSRVKMIERMRAEGKLDPPAVGLIEKRWKPKLNLPEPPKGIGETLLSLENASVGYGEDDIILKNIDLQVNRGMKLCIRGKNGAGKSSLMDTLRGKLPLLAGARKENEKLRLGIFTQDLAQELDSNARAIDLVTSHAREGKDGNINVSDQDARSVMGMLGLGGGKPLQKIGELSGGEKARVALSMFALKASNLLLLDEPSNHLDIECIEALGDSLSSWGGKDGAIIVISHDRAFCDSVGFTHVGTLKNGDLVVEERGLEERDWEQYDISSTVQLDEPAKLEMECPEDKAEKERKRKLAFNAPKRIQKIEELISRAEAKIQEYEKEMIEVGRDYEQLMNLTERKTKEENVVASLMEEWEELENIMLEMNVAQI</sequence>
<evidence type="ECO:0000256" key="4">
    <source>
        <dbReference type="SAM" id="SignalP"/>
    </source>
</evidence>
<keyword evidence="1" id="KW-0547">Nucleotide-binding</keyword>
<dbReference type="InterPro" id="IPR017871">
    <property type="entry name" value="ABC_transporter-like_CS"/>
</dbReference>
<dbReference type="GO" id="GO:0005524">
    <property type="term" value="F:ATP binding"/>
    <property type="evidence" value="ECO:0007669"/>
    <property type="project" value="UniProtKB-KW"/>
</dbReference>
<evidence type="ECO:0000256" key="2">
    <source>
        <dbReference type="ARBA" id="ARBA00022840"/>
    </source>
</evidence>
<feature type="chain" id="PRO_5044852711" description="ABC transporter domain-containing protein" evidence="4">
    <location>
        <begin position="25"/>
        <end position="720"/>
    </location>
</feature>
<keyword evidence="7" id="KW-1185">Reference proteome</keyword>
<reference evidence="6 7" key="1">
    <citation type="journal article" date="2020" name="G3 (Bethesda)">
        <title>Improved Reference Genome for Cyclotella cryptica CCMP332, a Model for Cell Wall Morphogenesis, Salinity Adaptation, and Lipid Production in Diatoms (Bacillariophyta).</title>
        <authorList>
            <person name="Roberts W.R."/>
            <person name="Downey K.M."/>
            <person name="Ruck E.C."/>
            <person name="Traller J.C."/>
            <person name="Alverson A.J."/>
        </authorList>
    </citation>
    <scope>NUCLEOTIDE SEQUENCE [LARGE SCALE GENOMIC DNA]</scope>
    <source>
        <strain evidence="6 7">CCMP332</strain>
    </source>
</reference>
<dbReference type="AlphaFoldDB" id="A0ABD3PWY1"/>
<dbReference type="InterPro" id="IPR037118">
    <property type="entry name" value="Val-tRNA_synth_C_sf"/>
</dbReference>
<dbReference type="InterPro" id="IPR051309">
    <property type="entry name" value="ABCF_ATPase"/>
</dbReference>
<dbReference type="InterPro" id="IPR032524">
    <property type="entry name" value="ABC_tran_C"/>
</dbReference>
<gene>
    <name evidence="6" type="ORF">HJC23_013378</name>
</gene>
<protein>
    <recommendedName>
        <fullName evidence="5">ABC transporter domain-containing protein</fullName>
    </recommendedName>
</protein>
<evidence type="ECO:0000259" key="5">
    <source>
        <dbReference type="PROSITE" id="PS50893"/>
    </source>
</evidence>
<dbReference type="Proteomes" id="UP001516023">
    <property type="component" value="Unassembled WGS sequence"/>
</dbReference>
<organism evidence="6 7">
    <name type="scientific">Cyclotella cryptica</name>
    <dbReference type="NCBI Taxonomy" id="29204"/>
    <lineage>
        <taxon>Eukaryota</taxon>
        <taxon>Sar</taxon>
        <taxon>Stramenopiles</taxon>
        <taxon>Ochrophyta</taxon>
        <taxon>Bacillariophyta</taxon>
        <taxon>Coscinodiscophyceae</taxon>
        <taxon>Thalassiosirophycidae</taxon>
        <taxon>Stephanodiscales</taxon>
        <taxon>Stephanodiscaceae</taxon>
        <taxon>Cyclotella</taxon>
    </lineage>
</organism>
<dbReference type="InterPro" id="IPR032781">
    <property type="entry name" value="ABC_tran_Xtn"/>
</dbReference>